<dbReference type="InterPro" id="IPR045090">
    <property type="entry name" value="Pept_M3A_M3B"/>
</dbReference>
<comment type="similarity">
    <text evidence="1 7">Belongs to the peptidase M3 family.</text>
</comment>
<reference evidence="10" key="1">
    <citation type="journal article" date="2020" name="bioRxiv">
        <title>Chromosome-level reference genome of the European wasp spider Argiope bruennichi: a resource for studies on range expansion and evolutionary adaptation.</title>
        <authorList>
            <person name="Sheffer M.M."/>
            <person name="Hoppe A."/>
            <person name="Krehenwinkel H."/>
            <person name="Uhl G."/>
            <person name="Kuss A.W."/>
            <person name="Jensen L."/>
            <person name="Jensen C."/>
            <person name="Gillespie R.G."/>
            <person name="Hoff K.J."/>
            <person name="Prost S."/>
        </authorList>
    </citation>
    <scope>NUCLEOTIDE SEQUENCE</scope>
</reference>
<dbReference type="Proteomes" id="UP000807504">
    <property type="component" value="Unassembled WGS sequence"/>
</dbReference>
<keyword evidence="2 7" id="KW-0645">Protease</keyword>
<keyword evidence="4 7" id="KW-0378">Hydrolase</keyword>
<dbReference type="AlphaFoldDB" id="A0A8T0FPJ9"/>
<keyword evidence="11" id="KW-1185">Reference proteome</keyword>
<dbReference type="Pfam" id="PF19310">
    <property type="entry name" value="TOP_N"/>
    <property type="match status" value="1"/>
</dbReference>
<evidence type="ECO:0000313" key="11">
    <source>
        <dbReference type="Proteomes" id="UP000807504"/>
    </source>
</evidence>
<evidence type="ECO:0000256" key="5">
    <source>
        <dbReference type="ARBA" id="ARBA00022833"/>
    </source>
</evidence>
<dbReference type="PANTHER" id="PTHR11804:SF83">
    <property type="entry name" value="LD37516P"/>
    <property type="match status" value="1"/>
</dbReference>
<comment type="cofactor">
    <cofactor evidence="7">
        <name>Zn(2+)</name>
        <dbReference type="ChEBI" id="CHEBI:29105"/>
    </cofactor>
    <text evidence="7">Binds 1 zinc ion.</text>
</comment>
<evidence type="ECO:0000259" key="8">
    <source>
        <dbReference type="Pfam" id="PF01432"/>
    </source>
</evidence>
<sequence>MFLFSRRIFQLRVLNHKICGKRNKYIVLLPEIPSDTAENNPLLRSSNIPPFSELTTEKCISAIGKLVIEYESGIHHMDQKLYDSEIERNVQNIILPLDRLSGPLDFAWGAFKILYTVRQNDKIADAYIKLHPRIIKAKREKYLSSSIYQAFNELKEKEKQFTDPIKRLINKHLLESRLSGMDLSDSGYKHFQSIILKLEKHRGNYKAKLTEVTSRFSQDLQFNDVKNFPRELLKLFAADPSNASKGPWTLTLEPHVYHNFLKYCDNRLSRWNAYYAYNVRASSISGQELNNSIEIEEIRYQRNELAQLLGYKTFAELSMKTKMAGTVDNVLEMITTLHVKSKKATAKEIEELQTFANKCGFQDTLQLWDIPYYQRLHKEELFNIDDDVVRQYFPLPAVLEGLFSICNKLFNITIKEHQEEVDTWHDDVKFYKIFDAAGKEIASFYLDPYSRSPEKIPGSWMEIGRSDLYMTGLRLTEELYLCALDLEMYSGKEFWLNLTKRVWSDYMPFPYEKDAAQPCSFSEIFSDQYPAAYFSNLWAEMIAADVFSAFEEAGLDDEEQLQKIGHRFRDTFLSLGGGCHPGEVFRKFRGRDPSTDALLVSLGLSTKHHSQFKSNMKNI</sequence>
<evidence type="ECO:0000256" key="1">
    <source>
        <dbReference type="ARBA" id="ARBA00006040"/>
    </source>
</evidence>
<evidence type="ECO:0000256" key="4">
    <source>
        <dbReference type="ARBA" id="ARBA00022801"/>
    </source>
</evidence>
<dbReference type="InterPro" id="IPR024079">
    <property type="entry name" value="MetalloPept_cat_dom_sf"/>
</dbReference>
<proteinExistence type="inferred from homology"/>
<dbReference type="InterPro" id="IPR001567">
    <property type="entry name" value="Pept_M3A_M3B_dom"/>
</dbReference>
<dbReference type="GO" id="GO:0046872">
    <property type="term" value="F:metal ion binding"/>
    <property type="evidence" value="ECO:0007669"/>
    <property type="project" value="UniProtKB-UniRule"/>
</dbReference>
<dbReference type="Pfam" id="PF01432">
    <property type="entry name" value="Peptidase_M3"/>
    <property type="match status" value="2"/>
</dbReference>
<feature type="domain" description="Oligopeptidase A N-terminal" evidence="9">
    <location>
        <begin position="70"/>
        <end position="185"/>
    </location>
</feature>
<dbReference type="Gene3D" id="1.10.1370.40">
    <property type="match status" value="1"/>
</dbReference>
<gene>
    <name evidence="10" type="ORF">HNY73_004540</name>
</gene>
<evidence type="ECO:0000313" key="10">
    <source>
        <dbReference type="EMBL" id="KAF8793011.1"/>
    </source>
</evidence>
<dbReference type="InterPro" id="IPR045666">
    <property type="entry name" value="OpdA_N"/>
</dbReference>
<reference evidence="10" key="2">
    <citation type="submission" date="2020-06" db="EMBL/GenBank/DDBJ databases">
        <authorList>
            <person name="Sheffer M."/>
        </authorList>
    </citation>
    <scope>NUCLEOTIDE SEQUENCE</scope>
</reference>
<dbReference type="EMBL" id="JABXBU010000003">
    <property type="protein sequence ID" value="KAF8793011.1"/>
    <property type="molecule type" value="Genomic_DNA"/>
</dbReference>
<keyword evidence="6 7" id="KW-0482">Metalloprotease</keyword>
<dbReference type="Gene3D" id="1.10.1370.10">
    <property type="entry name" value="Neurolysin, domain 3"/>
    <property type="match status" value="2"/>
</dbReference>
<dbReference type="Gene3D" id="3.40.390.10">
    <property type="entry name" value="Collagenase (Catalytic Domain)"/>
    <property type="match status" value="1"/>
</dbReference>
<evidence type="ECO:0000256" key="3">
    <source>
        <dbReference type="ARBA" id="ARBA00022723"/>
    </source>
</evidence>
<comment type="caution">
    <text evidence="10">The sequence shown here is derived from an EMBL/GenBank/DDBJ whole genome shotgun (WGS) entry which is preliminary data.</text>
</comment>
<feature type="domain" description="Peptidase M3A/M3B catalytic" evidence="8">
    <location>
        <begin position="260"/>
        <end position="462"/>
    </location>
</feature>
<dbReference type="GO" id="GO:0004222">
    <property type="term" value="F:metalloendopeptidase activity"/>
    <property type="evidence" value="ECO:0007669"/>
    <property type="project" value="InterPro"/>
</dbReference>
<accession>A0A8T0FPJ9</accession>
<protein>
    <submittedName>
        <fullName evidence="10">Putative cytosolic oligopeptidase A like protein</fullName>
    </submittedName>
</protein>
<evidence type="ECO:0000256" key="2">
    <source>
        <dbReference type="ARBA" id="ARBA00022670"/>
    </source>
</evidence>
<dbReference type="InterPro" id="IPR024077">
    <property type="entry name" value="Neurolysin/TOP_dom2"/>
</dbReference>
<evidence type="ECO:0000256" key="7">
    <source>
        <dbReference type="RuleBase" id="RU003435"/>
    </source>
</evidence>
<organism evidence="10 11">
    <name type="scientific">Argiope bruennichi</name>
    <name type="common">Wasp spider</name>
    <name type="synonym">Aranea bruennichi</name>
    <dbReference type="NCBI Taxonomy" id="94029"/>
    <lineage>
        <taxon>Eukaryota</taxon>
        <taxon>Metazoa</taxon>
        <taxon>Ecdysozoa</taxon>
        <taxon>Arthropoda</taxon>
        <taxon>Chelicerata</taxon>
        <taxon>Arachnida</taxon>
        <taxon>Araneae</taxon>
        <taxon>Araneomorphae</taxon>
        <taxon>Entelegynae</taxon>
        <taxon>Araneoidea</taxon>
        <taxon>Araneidae</taxon>
        <taxon>Argiope</taxon>
    </lineage>
</organism>
<feature type="domain" description="Peptidase M3A/M3B catalytic" evidence="8">
    <location>
        <begin position="467"/>
        <end position="603"/>
    </location>
</feature>
<dbReference type="SUPFAM" id="SSF55486">
    <property type="entry name" value="Metalloproteases ('zincins'), catalytic domain"/>
    <property type="match status" value="1"/>
</dbReference>
<dbReference type="GO" id="GO:0006508">
    <property type="term" value="P:proteolysis"/>
    <property type="evidence" value="ECO:0007669"/>
    <property type="project" value="UniProtKB-KW"/>
</dbReference>
<keyword evidence="3 7" id="KW-0479">Metal-binding</keyword>
<dbReference type="PANTHER" id="PTHR11804">
    <property type="entry name" value="PROTEASE M3 THIMET OLIGOPEPTIDASE-RELATED"/>
    <property type="match status" value="1"/>
</dbReference>
<name>A0A8T0FPJ9_ARGBR</name>
<evidence type="ECO:0000259" key="9">
    <source>
        <dbReference type="Pfam" id="PF19310"/>
    </source>
</evidence>
<keyword evidence="5 7" id="KW-0862">Zinc</keyword>
<evidence type="ECO:0000256" key="6">
    <source>
        <dbReference type="ARBA" id="ARBA00023049"/>
    </source>
</evidence>